<evidence type="ECO:0000256" key="3">
    <source>
        <dbReference type="ARBA" id="ARBA00022801"/>
    </source>
</evidence>
<dbReference type="RefSeq" id="WP_258183986.1">
    <property type="nucleotide sequence ID" value="NZ_JAVKZF010000009.1"/>
</dbReference>
<evidence type="ECO:0000256" key="2">
    <source>
        <dbReference type="ARBA" id="ARBA00022763"/>
    </source>
</evidence>
<dbReference type="Gene3D" id="2.10.109.10">
    <property type="entry name" value="Umud Fragment, subunit A"/>
    <property type="match status" value="1"/>
</dbReference>
<evidence type="ECO:0000313" key="10">
    <source>
        <dbReference type="Proteomes" id="UP000282574"/>
    </source>
</evidence>
<dbReference type="Pfam" id="PF00717">
    <property type="entry name" value="Peptidase_S24"/>
    <property type="match status" value="1"/>
</dbReference>
<dbReference type="CDD" id="cd06529">
    <property type="entry name" value="S24_LexA-like"/>
    <property type="match status" value="1"/>
</dbReference>
<dbReference type="InterPro" id="IPR006197">
    <property type="entry name" value="Peptidase_S24_LexA"/>
</dbReference>
<gene>
    <name evidence="9" type="primary">umuD</name>
    <name evidence="9" type="ORF">DSM107010_71150</name>
</gene>
<comment type="similarity">
    <text evidence="1 7">Belongs to the peptidase S24 family.</text>
</comment>
<comment type="caution">
    <text evidence="9">The sequence shown here is derived from an EMBL/GenBank/DDBJ whole genome shotgun (WGS) entry which is preliminary data.</text>
</comment>
<evidence type="ECO:0000256" key="1">
    <source>
        <dbReference type="ARBA" id="ARBA00007484"/>
    </source>
</evidence>
<dbReference type="GO" id="GO:0006355">
    <property type="term" value="P:regulation of DNA-templated transcription"/>
    <property type="evidence" value="ECO:0007669"/>
    <property type="project" value="InterPro"/>
</dbReference>
<dbReference type="NCBIfam" id="NF007621">
    <property type="entry name" value="PRK10276.1"/>
    <property type="match status" value="1"/>
</dbReference>
<evidence type="ECO:0000256" key="6">
    <source>
        <dbReference type="ARBA" id="ARBA00023236"/>
    </source>
</evidence>
<evidence type="ECO:0000259" key="8">
    <source>
        <dbReference type="Pfam" id="PF00717"/>
    </source>
</evidence>
<keyword evidence="3 7" id="KW-0378">Hydrolase</keyword>
<name>A0AB37U8L0_9CYAN</name>
<dbReference type="EMBL" id="RSCK01000189">
    <property type="protein sequence ID" value="RUS95847.1"/>
    <property type="molecule type" value="Genomic_DNA"/>
</dbReference>
<evidence type="ECO:0000313" key="9">
    <source>
        <dbReference type="EMBL" id="RUS95847.1"/>
    </source>
</evidence>
<dbReference type="SUPFAM" id="SSF51306">
    <property type="entry name" value="LexA/Signal peptidase"/>
    <property type="match status" value="1"/>
</dbReference>
<dbReference type="PANTHER" id="PTHR33516">
    <property type="entry name" value="LEXA REPRESSOR"/>
    <property type="match status" value="1"/>
</dbReference>
<evidence type="ECO:0000256" key="4">
    <source>
        <dbReference type="ARBA" id="ARBA00022813"/>
    </source>
</evidence>
<dbReference type="InterPro" id="IPR015927">
    <property type="entry name" value="Peptidase_S24_S26A/B/C"/>
</dbReference>
<feature type="domain" description="Peptidase S24/S26A/S26B/S26C" evidence="8">
    <location>
        <begin position="29"/>
        <end position="139"/>
    </location>
</feature>
<sequence>MSQKLLVTTIYSPNFPLAAIELNLHLVLVVAGFPSPADDYIEAKLDLNEHLIRRPAATFFVRASGDSMQGVGIYSGDLLVVDRSLEPKDNDIIIAVVNGELTVKRLHRKGKKLLLVAANESYPSLEIDEYVEFQIWGVVTSAIRKLR</sequence>
<dbReference type="InterPro" id="IPR039418">
    <property type="entry name" value="LexA-like"/>
</dbReference>
<protein>
    <submittedName>
        <fullName evidence="9">UmuD protein</fullName>
    </submittedName>
</protein>
<organism evidence="9 10">
    <name type="scientific">Chroococcidiopsis cubana SAG 39.79</name>
    <dbReference type="NCBI Taxonomy" id="388085"/>
    <lineage>
        <taxon>Bacteria</taxon>
        <taxon>Bacillati</taxon>
        <taxon>Cyanobacteriota</taxon>
        <taxon>Cyanophyceae</taxon>
        <taxon>Chroococcidiopsidales</taxon>
        <taxon>Chroococcidiopsidaceae</taxon>
        <taxon>Chroococcidiopsis</taxon>
    </lineage>
</organism>
<reference evidence="9 10" key="1">
    <citation type="journal article" date="2019" name="Genome Biol. Evol.">
        <title>Day and night: Metabolic profiles and evolutionary relationships of six axenic non-marine cyanobacteria.</title>
        <authorList>
            <person name="Will S.E."/>
            <person name="Henke P."/>
            <person name="Boedeker C."/>
            <person name="Huang S."/>
            <person name="Brinkmann H."/>
            <person name="Rohde M."/>
            <person name="Jarek M."/>
            <person name="Friedl T."/>
            <person name="Seufert S."/>
            <person name="Schumacher M."/>
            <person name="Overmann J."/>
            <person name="Neumann-Schaal M."/>
            <person name="Petersen J."/>
        </authorList>
    </citation>
    <scope>NUCLEOTIDE SEQUENCE [LARGE SCALE GENOMIC DNA]</scope>
    <source>
        <strain evidence="9 10">SAG 39.79</strain>
    </source>
</reference>
<keyword evidence="2" id="KW-0227">DNA damage</keyword>
<evidence type="ECO:0000256" key="7">
    <source>
        <dbReference type="RuleBase" id="RU003991"/>
    </source>
</evidence>
<keyword evidence="5" id="KW-0234">DNA repair</keyword>
<dbReference type="AlphaFoldDB" id="A0AB37U8L0"/>
<keyword evidence="10" id="KW-1185">Reference proteome</keyword>
<dbReference type="Proteomes" id="UP000282574">
    <property type="component" value="Unassembled WGS sequence"/>
</dbReference>
<dbReference type="InterPro" id="IPR036286">
    <property type="entry name" value="LexA/Signal_pep-like_sf"/>
</dbReference>
<dbReference type="GO" id="GO:0009432">
    <property type="term" value="P:SOS response"/>
    <property type="evidence" value="ECO:0007669"/>
    <property type="project" value="UniProtKB-KW"/>
</dbReference>
<dbReference type="InterPro" id="IPR050077">
    <property type="entry name" value="LexA_repressor"/>
</dbReference>
<evidence type="ECO:0000256" key="5">
    <source>
        <dbReference type="ARBA" id="ARBA00023204"/>
    </source>
</evidence>
<keyword evidence="6" id="KW-0742">SOS response</keyword>
<dbReference type="GO" id="GO:0003677">
    <property type="term" value="F:DNA binding"/>
    <property type="evidence" value="ECO:0007669"/>
    <property type="project" value="InterPro"/>
</dbReference>
<dbReference type="GO" id="GO:0006281">
    <property type="term" value="P:DNA repair"/>
    <property type="evidence" value="ECO:0007669"/>
    <property type="project" value="UniProtKB-KW"/>
</dbReference>
<keyword evidence="4 7" id="KW-0068">Autocatalytic cleavage</keyword>
<proteinExistence type="inferred from homology"/>
<dbReference type="PRINTS" id="PR00726">
    <property type="entry name" value="LEXASERPTASE"/>
</dbReference>
<accession>A0AB37U8L0</accession>
<dbReference type="PANTHER" id="PTHR33516:SF2">
    <property type="entry name" value="LEXA REPRESSOR-RELATED"/>
    <property type="match status" value="1"/>
</dbReference>
<dbReference type="GO" id="GO:0016787">
    <property type="term" value="F:hydrolase activity"/>
    <property type="evidence" value="ECO:0007669"/>
    <property type="project" value="UniProtKB-KW"/>
</dbReference>